<dbReference type="Gene3D" id="1.10.390.30">
    <property type="entry name" value="Peptidase M60, enhancin-like domain 3"/>
    <property type="match status" value="1"/>
</dbReference>
<dbReference type="RefSeq" id="WP_136837690.1">
    <property type="nucleotide sequence ID" value="NZ_SWBQ01000007.1"/>
</dbReference>
<dbReference type="Gene3D" id="3.40.390.80">
    <property type="entry name" value="Peptidase M60, enhancin-like domain 2"/>
    <property type="match status" value="1"/>
</dbReference>
<dbReference type="Pfam" id="PF13402">
    <property type="entry name" value="Peptidase_M60"/>
    <property type="match status" value="1"/>
</dbReference>
<dbReference type="SMART" id="SM01276">
    <property type="entry name" value="M60-like"/>
    <property type="match status" value="1"/>
</dbReference>
<proteinExistence type="predicted"/>
<feature type="signal peptide" evidence="1">
    <location>
        <begin position="1"/>
        <end position="20"/>
    </location>
</feature>
<reference evidence="3 4" key="1">
    <citation type="submission" date="2019-04" db="EMBL/GenBank/DDBJ databases">
        <title>Pedobacter sp. RP-3-15 sp. nov., isolated from Arctic soil.</title>
        <authorList>
            <person name="Dahal R.H."/>
            <person name="Kim D.-U."/>
        </authorList>
    </citation>
    <scope>NUCLEOTIDE SEQUENCE [LARGE SCALE GENOMIC DNA]</scope>
    <source>
        <strain evidence="3 4">RP-3-15</strain>
    </source>
</reference>
<evidence type="ECO:0000259" key="2">
    <source>
        <dbReference type="PROSITE" id="PS51723"/>
    </source>
</evidence>
<dbReference type="InterPro" id="IPR042279">
    <property type="entry name" value="Pep_M60_3"/>
</dbReference>
<organism evidence="3 4">
    <name type="scientific">Pedobacter frigoris</name>
    <dbReference type="NCBI Taxonomy" id="2571272"/>
    <lineage>
        <taxon>Bacteria</taxon>
        <taxon>Pseudomonadati</taxon>
        <taxon>Bacteroidota</taxon>
        <taxon>Sphingobacteriia</taxon>
        <taxon>Sphingobacteriales</taxon>
        <taxon>Sphingobacteriaceae</taxon>
        <taxon>Pedobacter</taxon>
    </lineage>
</organism>
<sequence length="533" mass="60144">MKKNFYLLLLFTAWLGHANAQTASELKQAYQELNVFEDPLATQLKKGLKKADLKKINDEKIRTAAEQMYAGQYDKNYRLATYKAILSPTALGEQLSIGDGYSKYENITGIYLPIGKHVVLVDGIQPGKDIKLMVPNWDRRAPEGTDPTKDPKGWGIIKQDFELRNGVNIIDVKEFGGLAYIGYYSDKPAEENPIKVHFLGSAVNGYFDIAKNNDKDWNNLVDHAVYPVVDAIGKHIQIAYPVEAIKKYAYGKGVELISNYDSLVYRQHRILGLIKYNKVPKNRVLARVNYNYYMFRDGDGVAYMGAKQGYAMGMVVDPASVIKDDPCWGFSHEVGHVHQTRPYLSWGGLGEVSNNIFSLYVTTSFGNRSRLSEQKGYAKARESIYGKGKSYLQDPDVFSRLVPFWQLQLYFTGKGNNPGFYPDLFEAFRKQAAAANVNRGGARRGPRRGDFGLNAQNPAVHQLNFVKTVCEIGKVDLTSFFENYGFFYVGEFKYDDYGNYTYTMTQDMVNECKAAISKMSLPKPVVDLSTLED</sequence>
<dbReference type="Proteomes" id="UP000307244">
    <property type="component" value="Unassembled WGS sequence"/>
</dbReference>
<keyword evidence="1" id="KW-0732">Signal</keyword>
<feature type="domain" description="Peptidase M60" evidence="2">
    <location>
        <begin position="103"/>
        <end position="412"/>
    </location>
</feature>
<dbReference type="PROSITE" id="PS51723">
    <property type="entry name" value="PEPTIDASE_M60"/>
    <property type="match status" value="1"/>
</dbReference>
<dbReference type="InterPro" id="IPR031161">
    <property type="entry name" value="Peptidase_M60_dom"/>
</dbReference>
<comment type="caution">
    <text evidence="3">The sequence shown here is derived from an EMBL/GenBank/DDBJ whole genome shotgun (WGS) entry which is preliminary data.</text>
</comment>
<gene>
    <name evidence="3" type="ORF">FA047_19065</name>
</gene>
<evidence type="ECO:0000313" key="4">
    <source>
        <dbReference type="Proteomes" id="UP000307244"/>
    </source>
</evidence>
<evidence type="ECO:0000313" key="3">
    <source>
        <dbReference type="EMBL" id="TKC03667.1"/>
    </source>
</evidence>
<keyword evidence="4" id="KW-1185">Reference proteome</keyword>
<dbReference type="Gene3D" id="2.60.120.1250">
    <property type="entry name" value="Peptidase M60, enhancin-like domain 1"/>
    <property type="match status" value="1"/>
</dbReference>
<accession>A0A4U1CEA2</accession>
<evidence type="ECO:0000256" key="1">
    <source>
        <dbReference type="SAM" id="SignalP"/>
    </source>
</evidence>
<dbReference type="OrthoDB" id="3954368at2"/>
<protein>
    <recommendedName>
        <fullName evidence="2">Peptidase M60 domain-containing protein</fullName>
    </recommendedName>
</protein>
<dbReference type="AlphaFoldDB" id="A0A4U1CEA2"/>
<feature type="chain" id="PRO_5020721057" description="Peptidase M60 domain-containing protein" evidence="1">
    <location>
        <begin position="21"/>
        <end position="533"/>
    </location>
</feature>
<dbReference type="EMBL" id="SWBQ01000007">
    <property type="protein sequence ID" value="TKC03667.1"/>
    <property type="molecule type" value="Genomic_DNA"/>
</dbReference>
<name>A0A4U1CEA2_9SPHI</name>